<feature type="non-terminal residue" evidence="2">
    <location>
        <position position="1"/>
    </location>
</feature>
<dbReference type="Pfam" id="PF08275">
    <property type="entry name" value="DNAG_N"/>
    <property type="match status" value="1"/>
</dbReference>
<dbReference type="InterPro" id="IPR013264">
    <property type="entry name" value="DNAG_N"/>
</dbReference>
<evidence type="ECO:0000259" key="1">
    <source>
        <dbReference type="Pfam" id="PF08275"/>
    </source>
</evidence>
<name>X0W2S4_9ZZZZ</name>
<protein>
    <recommendedName>
        <fullName evidence="1">DNA primase DNAG catalytic core N-terminal domain-containing protein</fullName>
    </recommendedName>
</protein>
<dbReference type="PANTHER" id="PTHR30313:SF2">
    <property type="entry name" value="DNA PRIMASE"/>
    <property type="match status" value="1"/>
</dbReference>
<dbReference type="Gene3D" id="3.40.1360.10">
    <property type="match status" value="1"/>
</dbReference>
<dbReference type="GO" id="GO:0006269">
    <property type="term" value="P:DNA replication, synthesis of primer"/>
    <property type="evidence" value="ECO:0007669"/>
    <property type="project" value="TreeGrafter"/>
</dbReference>
<dbReference type="Pfam" id="PF13155">
    <property type="entry name" value="Toprim_2"/>
    <property type="match status" value="1"/>
</dbReference>
<feature type="domain" description="DNA primase DNAG catalytic core N-terminal" evidence="1">
    <location>
        <begin position="61"/>
        <end position="145"/>
    </location>
</feature>
<dbReference type="PANTHER" id="PTHR30313">
    <property type="entry name" value="DNA PRIMASE"/>
    <property type="match status" value="1"/>
</dbReference>
<dbReference type="InterPro" id="IPR050219">
    <property type="entry name" value="DnaG_primase"/>
</dbReference>
<dbReference type="GO" id="GO:0005737">
    <property type="term" value="C:cytoplasm"/>
    <property type="evidence" value="ECO:0007669"/>
    <property type="project" value="TreeGrafter"/>
</dbReference>
<proteinExistence type="predicted"/>
<reference evidence="2" key="1">
    <citation type="journal article" date="2014" name="Front. Microbiol.">
        <title>High frequency of phylogenetically diverse reductive dehalogenase-homologous genes in deep subseafloor sedimentary metagenomes.</title>
        <authorList>
            <person name="Kawai M."/>
            <person name="Futagami T."/>
            <person name="Toyoda A."/>
            <person name="Takaki Y."/>
            <person name="Nishi S."/>
            <person name="Hori S."/>
            <person name="Arai W."/>
            <person name="Tsubouchi T."/>
            <person name="Morono Y."/>
            <person name="Uchiyama I."/>
            <person name="Ito T."/>
            <person name="Fujiyama A."/>
            <person name="Inagaki F."/>
            <person name="Takami H."/>
        </authorList>
    </citation>
    <scope>NUCLEOTIDE SEQUENCE</scope>
    <source>
        <strain evidence="2">Expedition CK06-06</strain>
    </source>
</reference>
<sequence length="260" mass="29565">GKNGSVIDLCAEEKFNGKVSDAISFLAQENGLIESGEIVRINKTRGILRDVADFWHSRLPKEIKNYLTARGIREDTIDTLRVGWAENPKEYLLGKGYSMEDIKESNVFQFKNRIVFPYYKNGHIVYFVGRSVEGHCSDGDNAKYKKLKMSDFVEHSIWGVDTITDKVDEVFIIEGIFEAINCFQEGLAVLSPITPHFSKDQKKALFEILKGKHVVICFDHDPVTKSGEKSMQKLAEELLRNGINSRICTLEPPDESKKWD</sequence>
<organism evidence="2">
    <name type="scientific">marine sediment metagenome</name>
    <dbReference type="NCBI Taxonomy" id="412755"/>
    <lineage>
        <taxon>unclassified sequences</taxon>
        <taxon>metagenomes</taxon>
        <taxon>ecological metagenomes</taxon>
    </lineage>
</organism>
<dbReference type="InterPro" id="IPR037068">
    <property type="entry name" value="DNA_primase_core_N_sf"/>
</dbReference>
<comment type="caution">
    <text evidence="2">The sequence shown here is derived from an EMBL/GenBank/DDBJ whole genome shotgun (WGS) entry which is preliminary data.</text>
</comment>
<dbReference type="Gene3D" id="3.90.980.10">
    <property type="entry name" value="DNA primase, catalytic core, N-terminal domain"/>
    <property type="match status" value="1"/>
</dbReference>
<dbReference type="AlphaFoldDB" id="X0W2S4"/>
<evidence type="ECO:0000313" key="2">
    <source>
        <dbReference type="EMBL" id="GAG24860.1"/>
    </source>
</evidence>
<accession>X0W2S4</accession>
<dbReference type="SUPFAM" id="SSF56731">
    <property type="entry name" value="DNA primase core"/>
    <property type="match status" value="1"/>
</dbReference>
<gene>
    <name evidence="2" type="ORF">S01H1_51653</name>
</gene>
<feature type="non-terminal residue" evidence="2">
    <location>
        <position position="260"/>
    </location>
</feature>
<dbReference type="EMBL" id="BARS01033340">
    <property type="protein sequence ID" value="GAG24860.1"/>
    <property type="molecule type" value="Genomic_DNA"/>
</dbReference>